<dbReference type="EMBL" id="CAUOFW020006597">
    <property type="protein sequence ID" value="CAK9175356.1"/>
    <property type="molecule type" value="Genomic_DNA"/>
</dbReference>
<organism evidence="6 7">
    <name type="scientific">Ilex paraguariensis</name>
    <name type="common">yerba mate</name>
    <dbReference type="NCBI Taxonomy" id="185542"/>
    <lineage>
        <taxon>Eukaryota</taxon>
        <taxon>Viridiplantae</taxon>
        <taxon>Streptophyta</taxon>
        <taxon>Embryophyta</taxon>
        <taxon>Tracheophyta</taxon>
        <taxon>Spermatophyta</taxon>
        <taxon>Magnoliopsida</taxon>
        <taxon>eudicotyledons</taxon>
        <taxon>Gunneridae</taxon>
        <taxon>Pentapetalae</taxon>
        <taxon>asterids</taxon>
        <taxon>campanulids</taxon>
        <taxon>Aquifoliales</taxon>
        <taxon>Aquifoliaceae</taxon>
        <taxon>Ilex</taxon>
    </lineage>
</organism>
<evidence type="ECO:0000313" key="6">
    <source>
        <dbReference type="EMBL" id="CAK9175356.1"/>
    </source>
</evidence>
<keyword evidence="7" id="KW-1185">Reference proteome</keyword>
<dbReference type="Proteomes" id="UP001642360">
    <property type="component" value="Unassembled WGS sequence"/>
</dbReference>
<reference evidence="6 7" key="1">
    <citation type="submission" date="2024-02" db="EMBL/GenBank/DDBJ databases">
        <authorList>
            <person name="Vignale AGUSTIN F."/>
            <person name="Sosa J E."/>
            <person name="Modenutti C."/>
        </authorList>
    </citation>
    <scope>NUCLEOTIDE SEQUENCE [LARGE SCALE GENOMIC DNA]</scope>
</reference>
<dbReference type="InterPro" id="IPR010666">
    <property type="entry name" value="Znf_GRF"/>
</dbReference>
<comment type="caution">
    <text evidence="6">The sequence shown here is derived from an EMBL/GenBank/DDBJ whole genome shotgun (WGS) entry which is preliminary data.</text>
</comment>
<evidence type="ECO:0000256" key="3">
    <source>
        <dbReference type="ARBA" id="ARBA00022833"/>
    </source>
</evidence>
<keyword evidence="1" id="KW-0479">Metal-binding</keyword>
<evidence type="ECO:0000259" key="5">
    <source>
        <dbReference type="PROSITE" id="PS51999"/>
    </source>
</evidence>
<accession>A0ABC8U0Q7</accession>
<keyword evidence="3" id="KW-0862">Zinc</keyword>
<dbReference type="AlphaFoldDB" id="A0ABC8U0Q7"/>
<protein>
    <recommendedName>
        <fullName evidence="5">GRF-type domain-containing protein</fullName>
    </recommendedName>
</protein>
<evidence type="ECO:0000256" key="2">
    <source>
        <dbReference type="ARBA" id="ARBA00022771"/>
    </source>
</evidence>
<evidence type="ECO:0000256" key="4">
    <source>
        <dbReference type="PROSITE-ProRule" id="PRU01343"/>
    </source>
</evidence>
<feature type="domain" description="GRF-type" evidence="5">
    <location>
        <begin position="16"/>
        <end position="60"/>
    </location>
</feature>
<dbReference type="PANTHER" id="PTHR33248">
    <property type="entry name" value="ZINC ION-BINDING PROTEIN"/>
    <property type="match status" value="1"/>
</dbReference>
<sequence length="91" mass="10894">MASSQSSVHEESEKECFCGLKCKVKTSWTENNPERRFYSFPNYKTVGKSSCKYFDWYEPKMTDRERNIIVGFMRKTTKLENEIKYLRGKEK</sequence>
<evidence type="ECO:0000256" key="1">
    <source>
        <dbReference type="ARBA" id="ARBA00022723"/>
    </source>
</evidence>
<keyword evidence="2 4" id="KW-0863">Zinc-finger</keyword>
<gene>
    <name evidence="6" type="ORF">ILEXP_LOCUS45149</name>
</gene>
<proteinExistence type="predicted"/>
<dbReference type="GO" id="GO:0008270">
    <property type="term" value="F:zinc ion binding"/>
    <property type="evidence" value="ECO:0007669"/>
    <property type="project" value="UniProtKB-KW"/>
</dbReference>
<name>A0ABC8U0Q7_9AQUA</name>
<evidence type="ECO:0000313" key="7">
    <source>
        <dbReference type="Proteomes" id="UP001642360"/>
    </source>
</evidence>
<dbReference type="PROSITE" id="PS51999">
    <property type="entry name" value="ZF_GRF"/>
    <property type="match status" value="1"/>
</dbReference>